<dbReference type="Gene3D" id="3.40.50.11500">
    <property type="match status" value="1"/>
</dbReference>
<comment type="caution">
    <text evidence="3">The sequence shown here is derived from an EMBL/GenBank/DDBJ whole genome shotgun (WGS) entry which is preliminary data.</text>
</comment>
<evidence type="ECO:0000256" key="1">
    <source>
        <dbReference type="SAM" id="MobiDB-lite"/>
    </source>
</evidence>
<dbReference type="SMART" id="SM00799">
    <property type="entry name" value="DENN"/>
    <property type="match status" value="1"/>
</dbReference>
<evidence type="ECO:0000313" key="4">
    <source>
        <dbReference type="Proteomes" id="UP001303046"/>
    </source>
</evidence>
<dbReference type="InterPro" id="IPR043153">
    <property type="entry name" value="DENN_C"/>
</dbReference>
<dbReference type="PANTHER" id="PTHR15288:SF0">
    <property type="entry name" value="UDENN DOMAIN-CONTAINING PROTEIN"/>
    <property type="match status" value="1"/>
</dbReference>
<dbReference type="Proteomes" id="UP001303046">
    <property type="component" value="Unassembled WGS sequence"/>
</dbReference>
<dbReference type="Pfam" id="PF02141">
    <property type="entry name" value="DENN"/>
    <property type="match status" value="1"/>
</dbReference>
<gene>
    <name evidence="3" type="primary">Necator_chrX.g25870</name>
    <name evidence="3" type="ORF">RB195_025704</name>
</gene>
<accession>A0ABR1EVS7</accession>
<keyword evidence="4" id="KW-1185">Reference proteome</keyword>
<dbReference type="InterPro" id="IPR051942">
    <property type="entry name" value="DENN_domain_containing_2"/>
</dbReference>
<protein>
    <recommendedName>
        <fullName evidence="2">UDENN domain-containing protein</fullName>
    </recommendedName>
</protein>
<dbReference type="InterPro" id="IPR037516">
    <property type="entry name" value="Tripartite_DENN"/>
</dbReference>
<proteinExistence type="predicted"/>
<feature type="compositionally biased region" description="Basic residues" evidence="1">
    <location>
        <begin position="171"/>
        <end position="180"/>
    </location>
</feature>
<dbReference type="InterPro" id="IPR005113">
    <property type="entry name" value="uDENN_dom"/>
</dbReference>
<sequence>MANLDFKHAVFTRAVTSRLRTPSDAIVRARCYIYLEAAGLGKALCVASSRLVQSDDIVLSFPGLHRQISNSGFRCKRTCLGQKRNAEHICDDRSTPSTTNSTLANTYDVPIIESHVSPSKSQAKHDLVTYYASVPIERCTSTTDFPATMSSSDATVSTPLPCKLARTPGFKSKHRAPKGKRPGDCQRESEEEIVIKSLQKQKVRARHYRRRTLEERDKYMAAMCGTSPQLFESVLIVSLESTSCCGEEPVRKPAITYRFPEDKNAEHVPAELFFPDYSRAQRKTWAREEFVLALTDHSGARKNAYCHKFLPTWDDNKNGTYPAVLVVISPIRNAVFYLDLARTILKYIGRSRVQLTSFLSSIVQHSYPQNRGASLVVVEKCATGWPIRIEIFNQGTILGRTGCSQVIERISPEITTCIVASLLGEQRILLADNTVCSVSKVVQVMEAIIQPLSWPHVFIPAVPDNLLDLCHNPTPYLMGILRNNLAPIHDLIIADQTGENDIDQVDFVFIDADNGLINPPPDAYVNDSGIAAWKQQCAVNFCQRLGMPKKVSMALITGLRSALAGGPGPAADLRVENIVLVWYASLFGHYKTVASQLEWGAAFKQRLVDTQPDKSIRPYLSYLCETVMFHEWIVKRCSKTLDPSDPLPGSEEFLNRRIDKLYSAGVNCFATRPLAKMFTKVTNVLRVKK</sequence>
<dbReference type="InterPro" id="IPR001194">
    <property type="entry name" value="cDENN_dom"/>
</dbReference>
<dbReference type="PROSITE" id="PS50211">
    <property type="entry name" value="DENN"/>
    <property type="match status" value="1"/>
</dbReference>
<dbReference type="Gene3D" id="3.30.450.200">
    <property type="match status" value="1"/>
</dbReference>
<feature type="domain" description="UDENN" evidence="2">
    <location>
        <begin position="232"/>
        <end position="644"/>
    </location>
</feature>
<dbReference type="EMBL" id="JAVFWL010000006">
    <property type="protein sequence ID" value="KAK6765946.1"/>
    <property type="molecule type" value="Genomic_DNA"/>
</dbReference>
<name>A0ABR1EVS7_NECAM</name>
<evidence type="ECO:0000313" key="3">
    <source>
        <dbReference type="EMBL" id="KAK6765946.1"/>
    </source>
</evidence>
<reference evidence="3 4" key="1">
    <citation type="submission" date="2023-08" db="EMBL/GenBank/DDBJ databases">
        <title>A Necator americanus chromosomal reference genome.</title>
        <authorList>
            <person name="Ilik V."/>
            <person name="Petrzelkova K.J."/>
            <person name="Pardy F."/>
            <person name="Fuh T."/>
            <person name="Niatou-Singa F.S."/>
            <person name="Gouil Q."/>
            <person name="Baker L."/>
            <person name="Ritchie M.E."/>
            <person name="Jex A.R."/>
            <person name="Gazzola D."/>
            <person name="Li H."/>
            <person name="Toshio Fujiwara R."/>
            <person name="Zhan B."/>
            <person name="Aroian R.V."/>
            <person name="Pafco B."/>
            <person name="Schwarz E.M."/>
        </authorList>
    </citation>
    <scope>NUCLEOTIDE SEQUENCE [LARGE SCALE GENOMIC DNA]</scope>
    <source>
        <strain evidence="3 4">Aroian</strain>
        <tissue evidence="3">Whole animal</tissue>
    </source>
</reference>
<organism evidence="3 4">
    <name type="scientific">Necator americanus</name>
    <name type="common">Human hookworm</name>
    <dbReference type="NCBI Taxonomy" id="51031"/>
    <lineage>
        <taxon>Eukaryota</taxon>
        <taxon>Metazoa</taxon>
        <taxon>Ecdysozoa</taxon>
        <taxon>Nematoda</taxon>
        <taxon>Chromadorea</taxon>
        <taxon>Rhabditida</taxon>
        <taxon>Rhabditina</taxon>
        <taxon>Rhabditomorpha</taxon>
        <taxon>Strongyloidea</taxon>
        <taxon>Ancylostomatidae</taxon>
        <taxon>Bunostominae</taxon>
        <taxon>Necator</taxon>
    </lineage>
</organism>
<dbReference type="PANTHER" id="PTHR15288">
    <property type="entry name" value="DENN DOMAIN-CONTAINING PROTEIN 2"/>
    <property type="match status" value="1"/>
</dbReference>
<dbReference type="SMART" id="SM00800">
    <property type="entry name" value="uDENN"/>
    <property type="match status" value="1"/>
</dbReference>
<evidence type="ECO:0000259" key="2">
    <source>
        <dbReference type="PROSITE" id="PS50211"/>
    </source>
</evidence>
<feature type="region of interest" description="Disordered" evidence="1">
    <location>
        <begin position="167"/>
        <end position="188"/>
    </location>
</feature>